<name>A0A2W1P0S2_PAEXE</name>
<accession>A0A2W1P0S2</accession>
<dbReference type="OrthoDB" id="573482at2"/>
<sequence>MYWTNPNYHRPALQPIWAENLRNTLQLIKESVQGERHDELLYEELIALAPSPEQAEVIAAIRDDERGHRRMFRDMFRDLTGQDIQPVNAAQYEHVTSYVAGLQQALQGELAAVETYRRIWFGAPVGIYRDTVFGIILDELKHASQYNYLFTLNLLSSHE</sequence>
<dbReference type="GO" id="GO:0016491">
    <property type="term" value="F:oxidoreductase activity"/>
    <property type="evidence" value="ECO:0007669"/>
    <property type="project" value="InterPro"/>
</dbReference>
<dbReference type="SUPFAM" id="SSF47240">
    <property type="entry name" value="Ferritin-like"/>
    <property type="match status" value="1"/>
</dbReference>
<reference evidence="2" key="1">
    <citation type="submission" date="2018-06" db="EMBL/GenBank/DDBJ databases">
        <title>Paenibacillus xerothermodurans sp. nov. an extremely dry heat resistant spore forming bacterium isolated from the soil of Cape Canaveral, Florida.</title>
        <authorList>
            <person name="Seuylemezian A."/>
            <person name="Kaur N."/>
            <person name="Patil P."/>
            <person name="Patil P."/>
            <person name="Mayilraj S."/>
            <person name="Vaishampayan P."/>
        </authorList>
    </citation>
    <scope>NUCLEOTIDE SEQUENCE [LARGE SCALE GENOMIC DNA]</scope>
    <source>
        <strain evidence="2">ATCC 27380</strain>
    </source>
</reference>
<dbReference type="InterPro" id="IPR003251">
    <property type="entry name" value="Rr_diiron-bd_dom"/>
</dbReference>
<proteinExistence type="predicted"/>
<dbReference type="GO" id="GO:0046872">
    <property type="term" value="F:metal ion binding"/>
    <property type="evidence" value="ECO:0007669"/>
    <property type="project" value="InterPro"/>
</dbReference>
<dbReference type="CDD" id="cd00657">
    <property type="entry name" value="Ferritin_like"/>
    <property type="match status" value="1"/>
</dbReference>
<dbReference type="Pfam" id="PF02915">
    <property type="entry name" value="Rubrerythrin"/>
    <property type="match status" value="1"/>
</dbReference>
<dbReference type="RefSeq" id="WP_089199538.1">
    <property type="nucleotide sequence ID" value="NZ_NHRJ02000003.1"/>
</dbReference>
<protein>
    <submittedName>
        <fullName evidence="2">Ferritin-like domain-containing protein</fullName>
    </submittedName>
</protein>
<keyword evidence="3" id="KW-1185">Reference proteome</keyword>
<comment type="caution">
    <text evidence="2">The sequence shown here is derived from an EMBL/GenBank/DDBJ whole genome shotgun (WGS) entry which is preliminary data.</text>
</comment>
<evidence type="ECO:0000313" key="2">
    <source>
        <dbReference type="EMBL" id="PZE21342.1"/>
    </source>
</evidence>
<evidence type="ECO:0000313" key="3">
    <source>
        <dbReference type="Proteomes" id="UP000214746"/>
    </source>
</evidence>
<gene>
    <name evidence="2" type="ORF">CBW46_008255</name>
</gene>
<dbReference type="Proteomes" id="UP000214746">
    <property type="component" value="Unassembled WGS sequence"/>
</dbReference>
<evidence type="ECO:0000259" key="1">
    <source>
        <dbReference type="Pfam" id="PF02915"/>
    </source>
</evidence>
<dbReference type="AlphaFoldDB" id="A0A2W1P0S2"/>
<dbReference type="Gene3D" id="1.20.1260.10">
    <property type="match status" value="1"/>
</dbReference>
<dbReference type="InterPro" id="IPR009078">
    <property type="entry name" value="Ferritin-like_SF"/>
</dbReference>
<dbReference type="EMBL" id="NHRJ02000003">
    <property type="protein sequence ID" value="PZE21342.1"/>
    <property type="molecule type" value="Genomic_DNA"/>
</dbReference>
<dbReference type="InterPro" id="IPR012347">
    <property type="entry name" value="Ferritin-like"/>
</dbReference>
<feature type="domain" description="Rubrerythrin diiron-binding" evidence="1">
    <location>
        <begin position="28"/>
        <end position="115"/>
    </location>
</feature>
<organism evidence="2 3">
    <name type="scientific">Paenibacillus xerothermodurans</name>
    <dbReference type="NCBI Taxonomy" id="1977292"/>
    <lineage>
        <taxon>Bacteria</taxon>
        <taxon>Bacillati</taxon>
        <taxon>Bacillota</taxon>
        <taxon>Bacilli</taxon>
        <taxon>Bacillales</taxon>
        <taxon>Paenibacillaceae</taxon>
        <taxon>Paenibacillus</taxon>
    </lineage>
</organism>